<dbReference type="InterPro" id="IPR004401">
    <property type="entry name" value="YbaB/EbfC"/>
</dbReference>
<dbReference type="GO" id="GO:0005829">
    <property type="term" value="C:cytosol"/>
    <property type="evidence" value="ECO:0007669"/>
    <property type="project" value="TreeGrafter"/>
</dbReference>
<dbReference type="RefSeq" id="WP_178365320.1">
    <property type="nucleotide sequence ID" value="NZ_JACADJ010000005.1"/>
</dbReference>
<dbReference type="SUPFAM" id="SSF82607">
    <property type="entry name" value="YbaB-like"/>
    <property type="match status" value="1"/>
</dbReference>
<sequence length="102" mass="10929">MKNMSSMMKQAQKMQKKMLEAQKDLATRTVEASSGGGMVKVVANGAQKIESIALEKEVVDPEDVDMLQDLVLSAVNDALKKSQDMVSAEMGKLTGGMNIPGL</sequence>
<dbReference type="PANTHER" id="PTHR33449:SF1">
    <property type="entry name" value="NUCLEOID-ASSOCIATED PROTEIN YBAB"/>
    <property type="match status" value="1"/>
</dbReference>
<dbReference type="GO" id="GO:0003677">
    <property type="term" value="F:DNA binding"/>
    <property type="evidence" value="ECO:0007669"/>
    <property type="project" value="UniProtKB-UniRule"/>
</dbReference>
<accession>A0A850SYR9</accession>
<comment type="function">
    <text evidence="2">Binds to DNA and alters its conformation. May be involved in regulation of gene expression, nucleoid organization and DNA protection.</text>
</comment>
<dbReference type="GO" id="GO:0043590">
    <property type="term" value="C:bacterial nucleoid"/>
    <property type="evidence" value="ECO:0007669"/>
    <property type="project" value="UniProtKB-UniRule"/>
</dbReference>
<name>A0A850SYR9_9BACT</name>
<keyword evidence="4" id="KW-1185">Reference proteome</keyword>
<dbReference type="Proteomes" id="UP000553343">
    <property type="component" value="Unassembled WGS sequence"/>
</dbReference>
<dbReference type="Pfam" id="PF02575">
    <property type="entry name" value="YbaB_DNA_bd"/>
    <property type="match status" value="1"/>
</dbReference>
<dbReference type="PANTHER" id="PTHR33449">
    <property type="entry name" value="NUCLEOID-ASSOCIATED PROTEIN YBAB"/>
    <property type="match status" value="1"/>
</dbReference>
<protein>
    <recommendedName>
        <fullName evidence="2">Nucleoid-associated protein HXW94_02445</fullName>
    </recommendedName>
</protein>
<evidence type="ECO:0000256" key="2">
    <source>
        <dbReference type="HAMAP-Rule" id="MF_00274"/>
    </source>
</evidence>
<dbReference type="PIRSF" id="PIRSF004555">
    <property type="entry name" value="UCP004555"/>
    <property type="match status" value="1"/>
</dbReference>
<evidence type="ECO:0000313" key="4">
    <source>
        <dbReference type="Proteomes" id="UP000553343"/>
    </source>
</evidence>
<reference evidence="3 4" key="1">
    <citation type="submission" date="2020-06" db="EMBL/GenBank/DDBJ databases">
        <title>High-quality draft genome of sulfate reducer Desulfobacter latus type strain AcrS2 isolated from marine sediment.</title>
        <authorList>
            <person name="Hoppe M."/>
            <person name="Larsen C.K."/>
            <person name="Marshall I.P.G."/>
            <person name="Schramm A."/>
            <person name="Marietou A.G."/>
        </authorList>
    </citation>
    <scope>NUCLEOTIDE SEQUENCE [LARGE SCALE GENOMIC DNA]</scope>
    <source>
        <strain evidence="3 4">AcRS2</strain>
    </source>
</reference>
<comment type="caution">
    <text evidence="3">The sequence shown here is derived from an EMBL/GenBank/DDBJ whole genome shotgun (WGS) entry which is preliminary data.</text>
</comment>
<keyword evidence="2" id="KW-0963">Cytoplasm</keyword>
<organism evidence="3 4">
    <name type="scientific">Desulfobacter latus</name>
    <dbReference type="NCBI Taxonomy" id="2292"/>
    <lineage>
        <taxon>Bacteria</taxon>
        <taxon>Pseudomonadati</taxon>
        <taxon>Thermodesulfobacteriota</taxon>
        <taxon>Desulfobacteria</taxon>
        <taxon>Desulfobacterales</taxon>
        <taxon>Desulfobacteraceae</taxon>
        <taxon>Desulfobacter</taxon>
    </lineage>
</organism>
<evidence type="ECO:0000313" key="3">
    <source>
        <dbReference type="EMBL" id="NWH03861.1"/>
    </source>
</evidence>
<gene>
    <name evidence="3" type="ORF">HXW94_02445</name>
</gene>
<comment type="subunit">
    <text evidence="2">Homodimer.</text>
</comment>
<keyword evidence="1 2" id="KW-0238">DNA-binding</keyword>
<dbReference type="HAMAP" id="MF_00274">
    <property type="entry name" value="DNA_YbaB_EbfC"/>
    <property type="match status" value="1"/>
</dbReference>
<dbReference type="EMBL" id="JACADJ010000005">
    <property type="protein sequence ID" value="NWH03861.1"/>
    <property type="molecule type" value="Genomic_DNA"/>
</dbReference>
<dbReference type="Gene3D" id="3.30.1310.10">
    <property type="entry name" value="Nucleoid-associated protein YbaB-like domain"/>
    <property type="match status" value="1"/>
</dbReference>
<dbReference type="NCBIfam" id="TIGR00103">
    <property type="entry name" value="DNA_YbaB_EbfC"/>
    <property type="match status" value="1"/>
</dbReference>
<evidence type="ECO:0000256" key="1">
    <source>
        <dbReference type="ARBA" id="ARBA00023125"/>
    </source>
</evidence>
<dbReference type="InterPro" id="IPR036894">
    <property type="entry name" value="YbaB-like_sf"/>
</dbReference>
<dbReference type="AlphaFoldDB" id="A0A850SYR9"/>
<proteinExistence type="inferred from homology"/>
<comment type="similarity">
    <text evidence="2">Belongs to the YbaB/EbfC family.</text>
</comment>
<comment type="subcellular location">
    <subcellularLocation>
        <location evidence="2">Cytoplasm</location>
        <location evidence="2">Nucleoid</location>
    </subcellularLocation>
</comment>